<dbReference type="AlphaFoldDB" id="A0A3D9BEH3"/>
<keyword evidence="2" id="KW-1185">Reference proteome</keyword>
<evidence type="ECO:0000313" key="2">
    <source>
        <dbReference type="Proteomes" id="UP000256924"/>
    </source>
</evidence>
<proteinExistence type="predicted"/>
<sequence>MGSWNTLHHFDDRKFYSEIVPDLKNDGQLLHKYFNSKFAKRILYRREDTIEKEIAEIIKFSRFLDKDFKLHETLYEIMTREKNINESYTDFIEKRFQDERDFENANGEIIEIINSLLTLIIFSEYAAFNPHLILGRTIFTGCVMATPNSTAEEIMDNFTNNELGSIFYSSYSNCNGLINWVTNEDLQLLWMDKENIYSADAKTDNYFSDFCTFIEIALENNLGVISGTNMNESTLKLIPSPLNLKIDVKELGMEYVINYD</sequence>
<dbReference type="Proteomes" id="UP000256924">
    <property type="component" value="Unassembled WGS sequence"/>
</dbReference>
<protein>
    <submittedName>
        <fullName evidence="1">Uncharacterized protein</fullName>
    </submittedName>
</protein>
<comment type="caution">
    <text evidence="1">The sequence shown here is derived from an EMBL/GenBank/DDBJ whole genome shotgun (WGS) entry which is preliminary data.</text>
</comment>
<dbReference type="RefSeq" id="WP_116097045.1">
    <property type="nucleotide sequence ID" value="NZ_QNVU01000006.1"/>
</dbReference>
<reference evidence="1 2" key="1">
    <citation type="journal article" date="2004" name="Emerg. Infect. Dis.">
        <title>Amoebae-resisting bacteria isolated from human nasal swabs by amoebal coculture.</title>
        <authorList>
            <person name="Greub G."/>
            <person name="La Scola B."/>
            <person name="Raoult D."/>
        </authorList>
    </citation>
    <scope>NUCLEOTIDE SEQUENCE [LARGE SCALE GENOMIC DNA]</scope>
    <source>
        <strain evidence="1 2">CCUG 51329</strain>
    </source>
</reference>
<organism evidence="1 2">
    <name type="scientific">Candidatus Chryseobacterium massiliense</name>
    <dbReference type="NCBI Taxonomy" id="204089"/>
    <lineage>
        <taxon>Bacteria</taxon>
        <taxon>Pseudomonadati</taxon>
        <taxon>Bacteroidota</taxon>
        <taxon>Flavobacteriia</taxon>
        <taxon>Flavobacteriales</taxon>
        <taxon>Weeksellaceae</taxon>
        <taxon>Chryseobacterium group</taxon>
        <taxon>Chryseobacterium</taxon>
    </lineage>
</organism>
<accession>A0A3D9BEH3</accession>
<gene>
    <name evidence="1" type="ORF">DRF68_04495</name>
</gene>
<name>A0A3D9BEH3_9FLAO</name>
<evidence type="ECO:0000313" key="1">
    <source>
        <dbReference type="EMBL" id="REC51832.1"/>
    </source>
</evidence>
<dbReference type="EMBL" id="QNVU01000006">
    <property type="protein sequence ID" value="REC51832.1"/>
    <property type="molecule type" value="Genomic_DNA"/>
</dbReference>